<dbReference type="Gene3D" id="3.30.429.10">
    <property type="entry name" value="Macrophage Migration Inhibitory Factor"/>
    <property type="match status" value="1"/>
</dbReference>
<keyword evidence="2" id="KW-0413">Isomerase</keyword>
<proteinExistence type="inferred from homology"/>
<evidence type="ECO:0000313" key="5">
    <source>
        <dbReference type="Proteomes" id="UP000071778"/>
    </source>
</evidence>
<evidence type="ECO:0000259" key="3">
    <source>
        <dbReference type="Pfam" id="PF01361"/>
    </source>
</evidence>
<dbReference type="AlphaFoldDB" id="A0A127QGG7"/>
<dbReference type="PANTHER" id="PTHR35530">
    <property type="entry name" value="TAUTOMERASE-RELATED"/>
    <property type="match status" value="1"/>
</dbReference>
<reference evidence="4 5" key="1">
    <citation type="submission" date="2015-11" db="EMBL/GenBank/DDBJ databases">
        <title>Exploring the genomic traits of fungus-feeding bacterial genus Collimonas.</title>
        <authorList>
            <person name="Song C."/>
            <person name="Schmidt R."/>
            <person name="de Jager V."/>
            <person name="Krzyzanowska D."/>
            <person name="Jongedijk E."/>
            <person name="Cankar K."/>
            <person name="Beekwilder J."/>
            <person name="van Veen A."/>
            <person name="de Boer W."/>
            <person name="van Veen J.A."/>
            <person name="Garbeva P."/>
        </authorList>
    </citation>
    <scope>NUCLEOTIDE SEQUENCE [LARGE SCALE GENOMIC DNA]</scope>
    <source>
        <strain evidence="4 5">Ter282</strain>
    </source>
</reference>
<sequence length="54" mass="6064">MHPGRTSEQKRAFVREVTRVVVETLVCPPESVDIVITEVSREDWAKAGKLVADK</sequence>
<dbReference type="PANTHER" id="PTHR35530:SF1">
    <property type="entry name" value="2-HYDROXYMUCONATE TAUTOMERASE"/>
    <property type="match status" value="1"/>
</dbReference>
<evidence type="ECO:0000313" key="4">
    <source>
        <dbReference type="EMBL" id="AMP09163.1"/>
    </source>
</evidence>
<dbReference type="EMBL" id="CP013235">
    <property type="protein sequence ID" value="AMP09163.1"/>
    <property type="molecule type" value="Genomic_DNA"/>
</dbReference>
<protein>
    <submittedName>
        <fullName evidence="4">Tautomerase enzyme family protein</fullName>
    </submittedName>
</protein>
<dbReference type="SUPFAM" id="SSF55331">
    <property type="entry name" value="Tautomerase/MIF"/>
    <property type="match status" value="1"/>
</dbReference>
<accession>A0A127QGG7</accession>
<dbReference type="InterPro" id="IPR014347">
    <property type="entry name" value="Tautomerase/MIF_sf"/>
</dbReference>
<gene>
    <name evidence="4" type="ORF">CAter282_1372</name>
</gene>
<dbReference type="GO" id="GO:0016853">
    <property type="term" value="F:isomerase activity"/>
    <property type="evidence" value="ECO:0007669"/>
    <property type="project" value="UniProtKB-KW"/>
</dbReference>
<dbReference type="PATRIC" id="fig|279058.18.peg.1361"/>
<evidence type="ECO:0000256" key="1">
    <source>
        <dbReference type="ARBA" id="ARBA00006723"/>
    </source>
</evidence>
<name>A0A127QGG7_9BURK</name>
<feature type="domain" description="4-oxalocrotonate tautomerase-like" evidence="3">
    <location>
        <begin position="1"/>
        <end position="53"/>
    </location>
</feature>
<dbReference type="InterPro" id="IPR004370">
    <property type="entry name" value="4-OT-like_dom"/>
</dbReference>
<dbReference type="Pfam" id="PF01361">
    <property type="entry name" value="Tautomerase"/>
    <property type="match status" value="1"/>
</dbReference>
<dbReference type="Proteomes" id="UP000071778">
    <property type="component" value="Chromosome"/>
</dbReference>
<comment type="similarity">
    <text evidence="1">Belongs to the 4-oxalocrotonate tautomerase family.</text>
</comment>
<keyword evidence="5" id="KW-1185">Reference proteome</keyword>
<organism evidence="4 5">
    <name type="scientific">Collimonas arenae</name>
    <dbReference type="NCBI Taxonomy" id="279058"/>
    <lineage>
        <taxon>Bacteria</taxon>
        <taxon>Pseudomonadati</taxon>
        <taxon>Pseudomonadota</taxon>
        <taxon>Betaproteobacteria</taxon>
        <taxon>Burkholderiales</taxon>
        <taxon>Oxalobacteraceae</taxon>
        <taxon>Collimonas</taxon>
    </lineage>
</organism>
<dbReference type="NCBIfam" id="NF001966">
    <property type="entry name" value="PRK00745.1"/>
    <property type="match status" value="1"/>
</dbReference>
<evidence type="ECO:0000256" key="2">
    <source>
        <dbReference type="ARBA" id="ARBA00023235"/>
    </source>
</evidence>